<gene>
    <name evidence="2" type="ORF">AAFF_G00213320</name>
</gene>
<keyword evidence="3" id="KW-1185">Reference proteome</keyword>
<feature type="transmembrane region" description="Helical" evidence="1">
    <location>
        <begin position="93"/>
        <end position="122"/>
    </location>
</feature>
<sequence length="247" mass="26663">MSPGETADLPGHNTSVAFARLICSAAHTTHHYAIRRPDGNLSDYYFTKSIACHQWTSGALYYTTAASAAAVVLVVEVAVVVVVLVVVVVEVEVVVVVVMVMVEVEMVVEVEVVVVVVMMVVVVMVEVEMVVEVVVVVMMMVVVVMVEVEMVVEVVVVVMMMVVVVMVEVEMVVVVVVVVVRCGQEFSWHSPEPASYSSSSCASSFRISDTPLNRSPPQLSSLVPSHTGTRFESEDLFACSSPCPLVI</sequence>
<keyword evidence="1" id="KW-0812">Transmembrane</keyword>
<keyword evidence="1" id="KW-0472">Membrane</keyword>
<feature type="transmembrane region" description="Helical" evidence="1">
    <location>
        <begin position="59"/>
        <end position="87"/>
    </location>
</feature>
<comment type="caution">
    <text evidence="2">The sequence shown here is derived from an EMBL/GenBank/DDBJ whole genome shotgun (WGS) entry which is preliminary data.</text>
</comment>
<keyword evidence="1" id="KW-1133">Transmembrane helix</keyword>
<feature type="transmembrane region" description="Helical" evidence="1">
    <location>
        <begin position="129"/>
        <end position="148"/>
    </location>
</feature>
<accession>A0AAD7RGN4</accession>
<evidence type="ECO:0000256" key="1">
    <source>
        <dbReference type="SAM" id="Phobius"/>
    </source>
</evidence>
<dbReference type="AlphaFoldDB" id="A0AAD7RGN4"/>
<reference evidence="2" key="1">
    <citation type="journal article" date="2023" name="Science">
        <title>Genome structures resolve the early diversification of teleost fishes.</title>
        <authorList>
            <person name="Parey E."/>
            <person name="Louis A."/>
            <person name="Montfort J."/>
            <person name="Bouchez O."/>
            <person name="Roques C."/>
            <person name="Iampietro C."/>
            <person name="Lluch J."/>
            <person name="Castinel A."/>
            <person name="Donnadieu C."/>
            <person name="Desvignes T."/>
            <person name="Floi Bucao C."/>
            <person name="Jouanno E."/>
            <person name="Wen M."/>
            <person name="Mejri S."/>
            <person name="Dirks R."/>
            <person name="Jansen H."/>
            <person name="Henkel C."/>
            <person name="Chen W.J."/>
            <person name="Zahm M."/>
            <person name="Cabau C."/>
            <person name="Klopp C."/>
            <person name="Thompson A.W."/>
            <person name="Robinson-Rechavi M."/>
            <person name="Braasch I."/>
            <person name="Lecointre G."/>
            <person name="Bobe J."/>
            <person name="Postlethwait J.H."/>
            <person name="Berthelot C."/>
            <person name="Roest Crollius H."/>
            <person name="Guiguen Y."/>
        </authorList>
    </citation>
    <scope>NUCLEOTIDE SEQUENCE</scope>
    <source>
        <strain evidence="2">NC1722</strain>
    </source>
</reference>
<evidence type="ECO:0000313" key="3">
    <source>
        <dbReference type="Proteomes" id="UP001221898"/>
    </source>
</evidence>
<protein>
    <recommendedName>
        <fullName evidence="4">Transmembrane protein</fullName>
    </recommendedName>
</protein>
<feature type="transmembrane region" description="Helical" evidence="1">
    <location>
        <begin position="154"/>
        <end position="180"/>
    </location>
</feature>
<evidence type="ECO:0000313" key="2">
    <source>
        <dbReference type="EMBL" id="KAJ8383963.1"/>
    </source>
</evidence>
<name>A0AAD7RGN4_9TELE</name>
<proteinExistence type="predicted"/>
<dbReference type="EMBL" id="JAINUG010000282">
    <property type="protein sequence ID" value="KAJ8383963.1"/>
    <property type="molecule type" value="Genomic_DNA"/>
</dbReference>
<evidence type="ECO:0008006" key="4">
    <source>
        <dbReference type="Google" id="ProtNLM"/>
    </source>
</evidence>
<dbReference type="Proteomes" id="UP001221898">
    <property type="component" value="Unassembled WGS sequence"/>
</dbReference>
<organism evidence="2 3">
    <name type="scientific">Aldrovandia affinis</name>
    <dbReference type="NCBI Taxonomy" id="143900"/>
    <lineage>
        <taxon>Eukaryota</taxon>
        <taxon>Metazoa</taxon>
        <taxon>Chordata</taxon>
        <taxon>Craniata</taxon>
        <taxon>Vertebrata</taxon>
        <taxon>Euteleostomi</taxon>
        <taxon>Actinopterygii</taxon>
        <taxon>Neopterygii</taxon>
        <taxon>Teleostei</taxon>
        <taxon>Notacanthiformes</taxon>
        <taxon>Halosauridae</taxon>
        <taxon>Aldrovandia</taxon>
    </lineage>
</organism>